<accession>A0ABT6XTA0</accession>
<dbReference type="InterPro" id="IPR046153">
    <property type="entry name" value="DUF6155"/>
</dbReference>
<keyword evidence="2" id="KW-1185">Reference proteome</keyword>
<evidence type="ECO:0000313" key="2">
    <source>
        <dbReference type="Proteomes" id="UP001230035"/>
    </source>
</evidence>
<dbReference type="Pfam" id="PF19652">
    <property type="entry name" value="DUF6155"/>
    <property type="match status" value="1"/>
</dbReference>
<organism evidence="1 2">
    <name type="scientific">Flavobacterium sedimenticola</name>
    <dbReference type="NCBI Taxonomy" id="3043286"/>
    <lineage>
        <taxon>Bacteria</taxon>
        <taxon>Pseudomonadati</taxon>
        <taxon>Bacteroidota</taxon>
        <taxon>Flavobacteriia</taxon>
        <taxon>Flavobacteriales</taxon>
        <taxon>Flavobacteriaceae</taxon>
        <taxon>Flavobacterium</taxon>
    </lineage>
</organism>
<reference evidence="1 2" key="1">
    <citation type="submission" date="2023-05" db="EMBL/GenBank/DDBJ databases">
        <title>Flavobacterium sedimenti sp. nov., isolated from the sediment.</title>
        <authorList>
            <person name="Wu N."/>
        </authorList>
    </citation>
    <scope>NUCLEOTIDE SEQUENCE [LARGE SCALE GENOMIC DNA]</scope>
    <source>
        <strain evidence="1 2">YZ-48</strain>
    </source>
</reference>
<name>A0ABT6XTA0_9FLAO</name>
<proteinExistence type="predicted"/>
<evidence type="ECO:0000313" key="1">
    <source>
        <dbReference type="EMBL" id="MDI9258327.1"/>
    </source>
</evidence>
<sequence>MSKRDLKKYLGTLSKAQLETQIVELYDKFSNVKTFYDFAFNPNEDKLLREAKVKISNEYFPTTNKRAKMRRSVAQKFIKHFITIGVDPYITADVMLYTLEIALAYSSEKTIKPASFYSSMLSSFSQVIRFCVENGMVADFKNRIISVNEKVQTQQWPNRYDFTTVIEKGLY</sequence>
<dbReference type="EMBL" id="JASGBP010000011">
    <property type="protein sequence ID" value="MDI9258327.1"/>
    <property type="molecule type" value="Genomic_DNA"/>
</dbReference>
<gene>
    <name evidence="1" type="ORF">QHT84_12955</name>
</gene>
<comment type="caution">
    <text evidence="1">The sequence shown here is derived from an EMBL/GenBank/DDBJ whole genome shotgun (WGS) entry which is preliminary data.</text>
</comment>
<dbReference type="RefSeq" id="WP_283239994.1">
    <property type="nucleotide sequence ID" value="NZ_JASGBP010000011.1"/>
</dbReference>
<protein>
    <submittedName>
        <fullName evidence="1">DUF6155 family protein</fullName>
    </submittedName>
</protein>
<dbReference type="Proteomes" id="UP001230035">
    <property type="component" value="Unassembled WGS sequence"/>
</dbReference>